<proteinExistence type="predicted"/>
<feature type="signal peptide" evidence="1">
    <location>
        <begin position="1"/>
        <end position="24"/>
    </location>
</feature>
<name>A0ABT3TCH4_9GAMM</name>
<evidence type="ECO:0000313" key="3">
    <source>
        <dbReference type="Proteomes" id="UP001143362"/>
    </source>
</evidence>
<evidence type="ECO:0000313" key="2">
    <source>
        <dbReference type="EMBL" id="MCX2979535.1"/>
    </source>
</evidence>
<evidence type="ECO:0000256" key="1">
    <source>
        <dbReference type="SAM" id="SignalP"/>
    </source>
</evidence>
<dbReference type="Proteomes" id="UP001143362">
    <property type="component" value="Unassembled WGS sequence"/>
</dbReference>
<protein>
    <recommendedName>
        <fullName evidence="4">TIGR02001 family outer membrane protein</fullName>
    </recommendedName>
</protein>
<dbReference type="NCBIfam" id="TIGR02001">
    <property type="entry name" value="gcw_chp"/>
    <property type="match status" value="1"/>
</dbReference>
<organism evidence="2 3">
    <name type="scientific">Candidatus Litorirhabdus singularis</name>
    <dbReference type="NCBI Taxonomy" id="2518993"/>
    <lineage>
        <taxon>Bacteria</taxon>
        <taxon>Pseudomonadati</taxon>
        <taxon>Pseudomonadota</taxon>
        <taxon>Gammaproteobacteria</taxon>
        <taxon>Cellvibrionales</taxon>
        <taxon>Halieaceae</taxon>
        <taxon>Candidatus Litorirhabdus</taxon>
    </lineage>
</organism>
<keyword evidence="1" id="KW-0732">Signal</keyword>
<accession>A0ABT3TCH4</accession>
<dbReference type="RefSeq" id="WP_279243535.1">
    <property type="nucleotide sequence ID" value="NZ_SHNN01000001.1"/>
</dbReference>
<dbReference type="InterPro" id="IPR010239">
    <property type="entry name" value="CHP02001"/>
</dbReference>
<feature type="chain" id="PRO_5045642750" description="TIGR02001 family outer membrane protein" evidence="1">
    <location>
        <begin position="25"/>
        <end position="240"/>
    </location>
</feature>
<dbReference type="Pfam" id="PF09694">
    <property type="entry name" value="Gcw_chp"/>
    <property type="match status" value="1"/>
</dbReference>
<evidence type="ECO:0008006" key="4">
    <source>
        <dbReference type="Google" id="ProtNLM"/>
    </source>
</evidence>
<comment type="caution">
    <text evidence="2">The sequence shown here is derived from an EMBL/GenBank/DDBJ whole genome shotgun (WGS) entry which is preliminary data.</text>
</comment>
<dbReference type="EMBL" id="SHNN01000001">
    <property type="protein sequence ID" value="MCX2979535.1"/>
    <property type="molecule type" value="Genomic_DNA"/>
</dbReference>
<reference evidence="2" key="1">
    <citation type="submission" date="2019-02" db="EMBL/GenBank/DDBJ databases">
        <authorList>
            <person name="Li S.-H."/>
        </authorList>
    </citation>
    <scope>NUCLEOTIDE SEQUENCE</scope>
    <source>
        <strain evidence="2">IMCC14734</strain>
    </source>
</reference>
<sequence>MSFKKVMPFAVASVLTLGASASFAEISGNIALTSDYKFRGISQSDESIAVQGGFDYEHESGFYLGTWGSSVDFDVNDADGGLDGSLELDVYAGFAGSFGDSGFGYDIAALYYAYPGDDGLEGDYYEVAAGLSWNDLSLSFAYSPDYYAETGKFYYVAGGYELGFAEIWTLSLHAGYNSFDEEGFLSDGADSYWDYSVGVGVSVMGVDLSLAAVGTDLDEDEVFGTSWGDAQAVFTISKSM</sequence>
<gene>
    <name evidence="2" type="ORF">EYC98_01520</name>
</gene>
<keyword evidence="3" id="KW-1185">Reference proteome</keyword>